<evidence type="ECO:0000256" key="1">
    <source>
        <dbReference type="SAM" id="SignalP"/>
    </source>
</evidence>
<proteinExistence type="predicted"/>
<dbReference type="SUPFAM" id="SSF54001">
    <property type="entry name" value="Cysteine proteinases"/>
    <property type="match status" value="1"/>
</dbReference>
<dbReference type="InterPro" id="IPR038765">
    <property type="entry name" value="Papain-like_cys_pep_sf"/>
</dbReference>
<dbReference type="Gene3D" id="3.90.1720.10">
    <property type="entry name" value="endopeptidase domain like (from Nostoc punctiforme)"/>
    <property type="match status" value="1"/>
</dbReference>
<name>A0A161L9F5_9BACT</name>
<keyword evidence="1" id="KW-0732">Signal</keyword>
<accession>A0A161L9F5</accession>
<feature type="signal peptide" evidence="1">
    <location>
        <begin position="1"/>
        <end position="24"/>
    </location>
</feature>
<dbReference type="Proteomes" id="UP000076586">
    <property type="component" value="Unassembled WGS sequence"/>
</dbReference>
<keyword evidence="3" id="KW-1185">Reference proteome</keyword>
<reference evidence="3" key="2">
    <citation type="journal article" date="2017" name="Genome Announc.">
        <title>Draft genome sequence of Paludibacter jiangxiensis NM7(T), a propionate-producing fermentative bacterium.</title>
        <authorList>
            <person name="Qiu Y.-L."/>
            <person name="Tourlousse D.M."/>
            <person name="Matsuura N."/>
            <person name="Ohashi A."/>
            <person name="Sekiguchi Y."/>
        </authorList>
    </citation>
    <scope>NUCLEOTIDE SEQUENCE [LARGE SCALE GENOMIC DNA]</scope>
    <source>
        <strain evidence="3">NM7</strain>
    </source>
</reference>
<dbReference type="EMBL" id="BDCR01000004">
    <property type="protein sequence ID" value="GAT64114.1"/>
    <property type="molecule type" value="Genomic_DNA"/>
</dbReference>
<dbReference type="AlphaFoldDB" id="A0A161L9F5"/>
<gene>
    <name evidence="2" type="ORF">PJIAN_4663</name>
</gene>
<protein>
    <submittedName>
        <fullName evidence="2">Permuted papain-like amidase enzyme, YaeF/YiiX, C92 family</fullName>
    </submittedName>
</protein>
<dbReference type="STRING" id="681398.PJIAN_4663"/>
<reference evidence="3" key="1">
    <citation type="submission" date="2016-04" db="EMBL/GenBank/DDBJ databases">
        <title>Draft genome sequence of Paludibacter jiangxiensis strain NM7.</title>
        <authorList>
            <person name="Qiu Y."/>
            <person name="Matsuura N."/>
            <person name="Ohashi A."/>
            <person name="Tourlousse M.D."/>
            <person name="Sekiguchi Y."/>
        </authorList>
    </citation>
    <scope>NUCLEOTIDE SEQUENCE [LARGE SCALE GENOMIC DNA]</scope>
    <source>
        <strain evidence="3">NM7</strain>
    </source>
</reference>
<dbReference type="Pfam" id="PF05708">
    <property type="entry name" value="Peptidase_C92"/>
    <property type="match status" value="1"/>
</dbReference>
<evidence type="ECO:0000313" key="3">
    <source>
        <dbReference type="Proteomes" id="UP000076586"/>
    </source>
</evidence>
<evidence type="ECO:0000313" key="2">
    <source>
        <dbReference type="EMBL" id="GAT64114.1"/>
    </source>
</evidence>
<feature type="chain" id="PRO_5007824579" evidence="1">
    <location>
        <begin position="25"/>
        <end position="218"/>
    </location>
</feature>
<dbReference type="OrthoDB" id="195541at2"/>
<sequence length="218" mass="24601">MWVKRFVVFQPFLLFLFITGSCFAQQKNFATLVKEGDIVFQHLNGGELGRAIDKVTRGYRGRDYNHCGLVVRVGDSLIVVEAIGKNVHLTTIKEFEGRCSETDLLVGRLKPKFSSLIVKAEKAALALQGVPYDDYFEMDNGRLYCSELIYEAFKMANDGKPFFVLKPMTFKDPDTGKLFPSWVEYYKNLNFSIPQGKPGINPGLLSHSSRLILISVSE</sequence>
<organism evidence="2 3">
    <name type="scientific">Paludibacter jiangxiensis</name>
    <dbReference type="NCBI Taxonomy" id="681398"/>
    <lineage>
        <taxon>Bacteria</taxon>
        <taxon>Pseudomonadati</taxon>
        <taxon>Bacteroidota</taxon>
        <taxon>Bacteroidia</taxon>
        <taxon>Bacteroidales</taxon>
        <taxon>Paludibacteraceae</taxon>
        <taxon>Paludibacter</taxon>
    </lineage>
</organism>
<dbReference type="PROSITE" id="PS51257">
    <property type="entry name" value="PROKAR_LIPOPROTEIN"/>
    <property type="match status" value="1"/>
</dbReference>
<comment type="caution">
    <text evidence="2">The sequence shown here is derived from an EMBL/GenBank/DDBJ whole genome shotgun (WGS) entry which is preliminary data.</text>
</comment>
<dbReference type="InterPro" id="IPR024453">
    <property type="entry name" value="Peptidase_C92"/>
</dbReference>